<dbReference type="AlphaFoldDB" id="A0A9X4XEH6"/>
<comment type="subcellular location">
    <subcellularLocation>
        <location evidence="1">Cell envelope</location>
    </subcellularLocation>
</comment>
<dbReference type="InterPro" id="IPR033870">
    <property type="entry name" value="FatB"/>
</dbReference>
<reference evidence="7 8" key="1">
    <citation type="journal article" date="2019" name="Nat. Med.">
        <title>A library of human gut bacterial isolates paired with longitudinal multiomics data enables mechanistic microbiome research.</title>
        <authorList>
            <person name="Poyet M."/>
            <person name="Groussin M."/>
            <person name="Gibbons S.M."/>
            <person name="Avila-Pacheco J."/>
            <person name="Jiang X."/>
            <person name="Kearney S.M."/>
            <person name="Perrotta A.R."/>
            <person name="Berdy B."/>
            <person name="Zhao S."/>
            <person name="Lieberman T.D."/>
            <person name="Swanson P.K."/>
            <person name="Smith M."/>
            <person name="Roesemann S."/>
            <person name="Alexander J.E."/>
            <person name="Rich S.A."/>
            <person name="Livny J."/>
            <person name="Vlamakis H."/>
            <person name="Clish C."/>
            <person name="Bullock K."/>
            <person name="Deik A."/>
            <person name="Scott J."/>
            <person name="Pierce K.A."/>
            <person name="Xavier R.J."/>
            <person name="Alm E.J."/>
        </authorList>
    </citation>
    <scope>NUCLEOTIDE SEQUENCE [LARGE SCALE GENOMIC DNA]</scope>
    <source>
        <strain evidence="7 8">BIOML-A198</strain>
    </source>
</reference>
<feature type="domain" description="Fe/B12 periplasmic-binding" evidence="6">
    <location>
        <begin position="67"/>
        <end position="326"/>
    </location>
</feature>
<proteinExistence type="inferred from homology"/>
<dbReference type="InterPro" id="IPR002491">
    <property type="entry name" value="ABC_transptr_periplasmic_BD"/>
</dbReference>
<dbReference type="GeneID" id="60058026"/>
<evidence type="ECO:0000256" key="3">
    <source>
        <dbReference type="ARBA" id="ARBA00022448"/>
    </source>
</evidence>
<accession>A0A9X4XEH6</accession>
<dbReference type="GO" id="GO:1901678">
    <property type="term" value="P:iron coordination entity transport"/>
    <property type="evidence" value="ECO:0007669"/>
    <property type="project" value="UniProtKB-ARBA"/>
</dbReference>
<keyword evidence="4 5" id="KW-0732">Signal</keyword>
<dbReference type="PANTHER" id="PTHR30532:SF28">
    <property type="entry name" value="PETROBACTIN-BINDING PROTEIN YCLQ"/>
    <property type="match status" value="1"/>
</dbReference>
<dbReference type="PANTHER" id="PTHR30532">
    <property type="entry name" value="IRON III DICITRATE-BINDING PERIPLASMIC PROTEIN"/>
    <property type="match status" value="1"/>
</dbReference>
<sequence length="326" mass="35311">MKKNLLVMMAVLAMGMVGCSQAPAMEAPAEDTAVSEEVKSTENKEVATTLIIEHDLGKTEVEINPENVVVFDYGILDSLDYMGVEITGVPQSSSMPEHLSKFDGSEYANAGSLKEVDLEAVYEMQPDLIIISGRQSDYYEELSKIAPTISMGIDNENYLESFKENMIVLGQIFEKEEFVTEELAKIEESVATLNEAVTATGANALITLVNDGSVSAYGQVSRFGIIHNTFGFIPADENIEVSTHGQNVSFEYVLEVNPDYLFVVDRGAAIGGESTAAALLDNELIHATNASVNDHIVYLNAGIWYTASGGFTSTNMMIDEISAALK</sequence>
<evidence type="ECO:0000313" key="7">
    <source>
        <dbReference type="EMBL" id="MTK21077.1"/>
    </source>
</evidence>
<evidence type="ECO:0000259" key="6">
    <source>
        <dbReference type="PROSITE" id="PS50983"/>
    </source>
</evidence>
<dbReference type="EMBL" id="WMQE01000011">
    <property type="protein sequence ID" value="MTK21077.1"/>
    <property type="molecule type" value="Genomic_DNA"/>
</dbReference>
<evidence type="ECO:0000256" key="2">
    <source>
        <dbReference type="ARBA" id="ARBA00008814"/>
    </source>
</evidence>
<dbReference type="Gene3D" id="3.40.50.1980">
    <property type="entry name" value="Nitrogenase molybdenum iron protein domain"/>
    <property type="match status" value="2"/>
</dbReference>
<evidence type="ECO:0000256" key="5">
    <source>
        <dbReference type="SAM" id="SignalP"/>
    </source>
</evidence>
<dbReference type="Proteomes" id="UP000487649">
    <property type="component" value="Unassembled WGS sequence"/>
</dbReference>
<dbReference type="OrthoDB" id="63946at2"/>
<name>A0A9X4XEH6_9FIRM</name>
<keyword evidence="3" id="KW-0813">Transport</keyword>
<dbReference type="CDD" id="cd01140">
    <property type="entry name" value="FatB"/>
    <property type="match status" value="1"/>
</dbReference>
<dbReference type="PROSITE" id="PS50983">
    <property type="entry name" value="FE_B12_PBP"/>
    <property type="match status" value="1"/>
</dbReference>
<dbReference type="SUPFAM" id="SSF53807">
    <property type="entry name" value="Helical backbone' metal receptor"/>
    <property type="match status" value="1"/>
</dbReference>
<feature type="chain" id="PRO_5040898431" evidence="5">
    <location>
        <begin position="25"/>
        <end position="326"/>
    </location>
</feature>
<evidence type="ECO:0000256" key="4">
    <source>
        <dbReference type="ARBA" id="ARBA00022729"/>
    </source>
</evidence>
<dbReference type="RefSeq" id="WP_006784895.1">
    <property type="nucleotide sequence ID" value="NZ_CABJBH010000010.1"/>
</dbReference>
<dbReference type="Pfam" id="PF01497">
    <property type="entry name" value="Peripla_BP_2"/>
    <property type="match status" value="1"/>
</dbReference>
<protein>
    <submittedName>
        <fullName evidence="7">ABC transporter substrate-binding protein</fullName>
    </submittedName>
</protein>
<evidence type="ECO:0000256" key="1">
    <source>
        <dbReference type="ARBA" id="ARBA00004196"/>
    </source>
</evidence>
<gene>
    <name evidence="7" type="ORF">GMA92_06555</name>
</gene>
<organism evidence="7 8">
    <name type="scientific">Turicibacter sanguinis</name>
    <dbReference type="NCBI Taxonomy" id="154288"/>
    <lineage>
        <taxon>Bacteria</taxon>
        <taxon>Bacillati</taxon>
        <taxon>Bacillota</taxon>
        <taxon>Erysipelotrichia</taxon>
        <taxon>Erysipelotrichales</taxon>
        <taxon>Turicibacteraceae</taxon>
        <taxon>Turicibacter</taxon>
    </lineage>
</organism>
<dbReference type="PROSITE" id="PS51257">
    <property type="entry name" value="PROKAR_LIPOPROTEIN"/>
    <property type="match status" value="1"/>
</dbReference>
<feature type="signal peptide" evidence="5">
    <location>
        <begin position="1"/>
        <end position="24"/>
    </location>
</feature>
<comment type="similarity">
    <text evidence="2">Belongs to the bacterial solute-binding protein 8 family.</text>
</comment>
<dbReference type="InterPro" id="IPR051313">
    <property type="entry name" value="Bact_iron-sidero_bind"/>
</dbReference>
<dbReference type="GO" id="GO:0030288">
    <property type="term" value="C:outer membrane-bounded periplasmic space"/>
    <property type="evidence" value="ECO:0007669"/>
    <property type="project" value="TreeGrafter"/>
</dbReference>
<evidence type="ECO:0000313" key="8">
    <source>
        <dbReference type="Proteomes" id="UP000487649"/>
    </source>
</evidence>
<comment type="caution">
    <text evidence="7">The sequence shown here is derived from an EMBL/GenBank/DDBJ whole genome shotgun (WGS) entry which is preliminary data.</text>
</comment>